<dbReference type="Pfam" id="PF01298">
    <property type="entry name" value="TbpB_B_D"/>
    <property type="match status" value="1"/>
</dbReference>
<name>A0A1Y0EAV9_9RHOB</name>
<feature type="signal peptide" evidence="1">
    <location>
        <begin position="1"/>
        <end position="17"/>
    </location>
</feature>
<dbReference type="AlphaFoldDB" id="A0A1Y0EAV9"/>
<protein>
    <recommendedName>
        <fullName evidence="2">Transferrin-binding protein B C-lobe/N-lobe beta-barrel domain-containing protein</fullName>
    </recommendedName>
</protein>
<keyword evidence="4" id="KW-1185">Reference proteome</keyword>
<dbReference type="PROSITE" id="PS51257">
    <property type="entry name" value="PROKAR_LIPOPROTEIN"/>
    <property type="match status" value="1"/>
</dbReference>
<evidence type="ECO:0000313" key="3">
    <source>
        <dbReference type="EMBL" id="ARU00638.1"/>
    </source>
</evidence>
<dbReference type="Gene3D" id="2.40.160.90">
    <property type="match status" value="1"/>
</dbReference>
<dbReference type="Proteomes" id="UP000195273">
    <property type="component" value="Chromosome"/>
</dbReference>
<sequence>MNIKLHVALLAGAAALAGCDGGGSVSSAVGNGTNGLPFADAQTAGSGSLGAVVNGQTATVQGATDSRGSSTDRFRQETMTIRGLTEDSIEVTFDGNTAVLDRIGTGDSYRSDDFSHFVSRILNPGTAVSAYTYLQSGFIGGEIKFDTVYLVVGNDTNPANLTGSASYAVSLEGRGTETVDKADRSLLLDGNGTINANFATSAIDGTLVLRSRTSGLDDAATAASARNDAFSLSGSRSGSTFTATATRIDCLTAEACVSNTSLAGNFFGQTGAEIGGIAVLDETATSSAGPVQTKGSLVFLGAQ</sequence>
<feature type="chain" id="PRO_5012191908" description="Transferrin-binding protein B C-lobe/N-lobe beta-barrel domain-containing protein" evidence="1">
    <location>
        <begin position="18"/>
        <end position="303"/>
    </location>
</feature>
<dbReference type="SUPFAM" id="SSF56925">
    <property type="entry name" value="OMPA-like"/>
    <property type="match status" value="1"/>
</dbReference>
<keyword evidence="1" id="KW-0732">Signal</keyword>
<dbReference type="InterPro" id="IPR001677">
    <property type="entry name" value="TbpB_B_D"/>
</dbReference>
<organism evidence="3 4">
    <name type="scientific">Yoonia vestfoldensis</name>
    <dbReference type="NCBI Taxonomy" id="245188"/>
    <lineage>
        <taxon>Bacteria</taxon>
        <taxon>Pseudomonadati</taxon>
        <taxon>Pseudomonadota</taxon>
        <taxon>Alphaproteobacteria</taxon>
        <taxon>Rhodobacterales</taxon>
        <taxon>Paracoccaceae</taxon>
        <taxon>Yoonia</taxon>
    </lineage>
</organism>
<dbReference type="RefSeq" id="WP_087206830.1">
    <property type="nucleotide sequence ID" value="NZ_CP021431.1"/>
</dbReference>
<evidence type="ECO:0000259" key="2">
    <source>
        <dbReference type="Pfam" id="PF01298"/>
    </source>
</evidence>
<feature type="domain" description="Transferrin-binding protein B C-lobe/N-lobe beta-barrel" evidence="2">
    <location>
        <begin position="163"/>
        <end position="278"/>
    </location>
</feature>
<evidence type="ECO:0000313" key="4">
    <source>
        <dbReference type="Proteomes" id="UP000195273"/>
    </source>
</evidence>
<accession>A0A1Y0EAV9</accession>
<dbReference type="OrthoDB" id="9829524at2"/>
<dbReference type="KEGG" id="lvs:LOKVESSMR4R_01316"/>
<dbReference type="InterPro" id="IPR011250">
    <property type="entry name" value="OMP/PagP_B-barrel"/>
</dbReference>
<gene>
    <name evidence="3" type="ORF">LOKVESSMR4R_01316</name>
</gene>
<reference evidence="3 4" key="1">
    <citation type="submission" date="2017-05" db="EMBL/GenBank/DDBJ databases">
        <title>Genome Sequence of Loktanella vestfoldensis Strain SMR4r Isolated from a Culture of the Diatom Skeletonema marinoi.</title>
        <authorList>
            <person name="Topel M."/>
            <person name="Pinder M.I.M."/>
            <person name="Johansson O.N."/>
            <person name="Kourtchenko O."/>
            <person name="Godhe A."/>
            <person name="Clarke A.K."/>
        </authorList>
    </citation>
    <scope>NUCLEOTIDE SEQUENCE [LARGE SCALE GENOMIC DNA]</scope>
    <source>
        <strain evidence="3 4">SMR4r</strain>
    </source>
</reference>
<dbReference type="EMBL" id="CP021431">
    <property type="protein sequence ID" value="ARU00638.1"/>
    <property type="molecule type" value="Genomic_DNA"/>
</dbReference>
<proteinExistence type="predicted"/>
<evidence type="ECO:0000256" key="1">
    <source>
        <dbReference type="SAM" id="SignalP"/>
    </source>
</evidence>